<dbReference type="Gene3D" id="4.10.830.10">
    <property type="entry name" value="30s Ribosomal Protein S14, Chain N"/>
    <property type="match status" value="1"/>
</dbReference>
<dbReference type="HAMAP" id="MF_01364_B">
    <property type="entry name" value="Ribosomal_uS14_2_B"/>
    <property type="match status" value="1"/>
</dbReference>
<proteinExistence type="inferred from homology"/>
<sequence>MATKAWIEKSQRKPKFMTRTVRRCRICGRKRGYIRDFGVCRLCFRELAHQGLIPGVMKASW</sequence>
<comment type="similarity">
    <text evidence="8">Belongs to the universal ribosomal protein uS14 family. Zinc-binding uS14 subfamily.</text>
</comment>
<dbReference type="PROSITE" id="PS00527">
    <property type="entry name" value="RIBOSOMAL_S14"/>
    <property type="match status" value="1"/>
</dbReference>
<evidence type="ECO:0000313" key="10">
    <source>
        <dbReference type="Proteomes" id="UP000179157"/>
    </source>
</evidence>
<comment type="subunit">
    <text evidence="8">Part of the 30S ribosomal subunit. Contacts proteins S3 and S10.</text>
</comment>
<organism evidence="9 10">
    <name type="scientific">Fraserbacteria sp. (strain RBG_16_55_9)</name>
    <dbReference type="NCBI Taxonomy" id="1817864"/>
    <lineage>
        <taxon>Bacteria</taxon>
        <taxon>Candidatus Fraseribacteriota</taxon>
    </lineage>
</organism>
<comment type="function">
    <text evidence="8">Binds 16S rRNA, required for the assembly of 30S particles and may also be responsible for determining the conformation of the 16S rRNA at the A site.</text>
</comment>
<evidence type="ECO:0000256" key="6">
    <source>
        <dbReference type="ARBA" id="ARBA00023274"/>
    </source>
</evidence>
<feature type="binding site" evidence="8">
    <location>
        <position position="40"/>
    </location>
    <ligand>
        <name>Zn(2+)</name>
        <dbReference type="ChEBI" id="CHEBI:29105"/>
    </ligand>
</feature>
<evidence type="ECO:0000256" key="1">
    <source>
        <dbReference type="ARBA" id="ARBA00022723"/>
    </source>
</evidence>
<evidence type="ECO:0000256" key="3">
    <source>
        <dbReference type="ARBA" id="ARBA00022833"/>
    </source>
</evidence>
<evidence type="ECO:0000256" key="4">
    <source>
        <dbReference type="ARBA" id="ARBA00022884"/>
    </source>
</evidence>
<evidence type="ECO:0000256" key="5">
    <source>
        <dbReference type="ARBA" id="ARBA00022980"/>
    </source>
</evidence>
<dbReference type="InterPro" id="IPR023053">
    <property type="entry name" value="Ribosomal_uS14_bact"/>
</dbReference>
<dbReference type="InterPro" id="IPR018271">
    <property type="entry name" value="Ribosomal_uS14_CS"/>
</dbReference>
<comment type="caution">
    <text evidence="9">The sequence shown here is derived from an EMBL/GenBank/DDBJ whole genome shotgun (WGS) entry which is preliminary data.</text>
</comment>
<reference evidence="9 10" key="1">
    <citation type="journal article" date="2016" name="Nat. Commun.">
        <title>Thousands of microbial genomes shed light on interconnected biogeochemical processes in an aquifer system.</title>
        <authorList>
            <person name="Anantharaman K."/>
            <person name="Brown C.T."/>
            <person name="Hug L.A."/>
            <person name="Sharon I."/>
            <person name="Castelle C.J."/>
            <person name="Probst A.J."/>
            <person name="Thomas B.C."/>
            <person name="Singh A."/>
            <person name="Wilkins M.J."/>
            <person name="Karaoz U."/>
            <person name="Brodie E.L."/>
            <person name="Williams K.H."/>
            <person name="Hubbard S.S."/>
            <person name="Banfield J.F."/>
        </authorList>
    </citation>
    <scope>NUCLEOTIDE SEQUENCE [LARGE SCALE GENOMIC DNA]</scope>
    <source>
        <strain evidence="10">RBG_16_55_9</strain>
    </source>
</reference>
<dbReference type="GO" id="GO:0006412">
    <property type="term" value="P:translation"/>
    <property type="evidence" value="ECO:0007669"/>
    <property type="project" value="UniProtKB-UniRule"/>
</dbReference>
<gene>
    <name evidence="8 9" type="primary">rpsN</name>
    <name evidence="8" type="synonym">rpsZ</name>
    <name evidence="9" type="ORF">A2Z21_08560</name>
</gene>
<keyword evidence="6 8" id="KW-0687">Ribonucleoprotein</keyword>
<dbReference type="NCBIfam" id="NF005974">
    <property type="entry name" value="PRK08061.1"/>
    <property type="match status" value="1"/>
</dbReference>
<dbReference type="AlphaFoldDB" id="A0A1F5UPD3"/>
<dbReference type="GO" id="GO:0019843">
    <property type="term" value="F:rRNA binding"/>
    <property type="evidence" value="ECO:0007669"/>
    <property type="project" value="UniProtKB-UniRule"/>
</dbReference>
<dbReference type="PANTHER" id="PTHR19836">
    <property type="entry name" value="30S RIBOSOMAL PROTEIN S14"/>
    <property type="match status" value="1"/>
</dbReference>
<feature type="binding site" evidence="8">
    <location>
        <position position="24"/>
    </location>
    <ligand>
        <name>Zn(2+)</name>
        <dbReference type="ChEBI" id="CHEBI:29105"/>
    </ligand>
</feature>
<dbReference type="GO" id="GO:0003735">
    <property type="term" value="F:structural constituent of ribosome"/>
    <property type="evidence" value="ECO:0007669"/>
    <property type="project" value="InterPro"/>
</dbReference>
<dbReference type="Pfam" id="PF00253">
    <property type="entry name" value="Ribosomal_S14"/>
    <property type="match status" value="1"/>
</dbReference>
<protein>
    <recommendedName>
        <fullName evidence="7 8">Small ribosomal subunit protein uS14</fullName>
    </recommendedName>
</protein>
<keyword evidence="1 8" id="KW-0479">Metal-binding</keyword>
<dbReference type="GO" id="GO:0005737">
    <property type="term" value="C:cytoplasm"/>
    <property type="evidence" value="ECO:0007669"/>
    <property type="project" value="UniProtKB-ARBA"/>
</dbReference>
<dbReference type="EMBL" id="MFGX01000122">
    <property type="protein sequence ID" value="OGF53004.1"/>
    <property type="molecule type" value="Genomic_DNA"/>
</dbReference>
<dbReference type="STRING" id="1817864.A2Z21_08560"/>
<accession>A0A1F5UPD3</accession>
<dbReference type="GO" id="GO:0008270">
    <property type="term" value="F:zinc ion binding"/>
    <property type="evidence" value="ECO:0007669"/>
    <property type="project" value="UniProtKB-UniRule"/>
</dbReference>
<dbReference type="InterPro" id="IPR043140">
    <property type="entry name" value="Ribosomal_uS14_sf"/>
</dbReference>
<dbReference type="SUPFAM" id="SSF57716">
    <property type="entry name" value="Glucocorticoid receptor-like (DNA-binding domain)"/>
    <property type="match status" value="1"/>
</dbReference>
<feature type="binding site" evidence="8">
    <location>
        <position position="43"/>
    </location>
    <ligand>
        <name>Zn(2+)</name>
        <dbReference type="ChEBI" id="CHEBI:29105"/>
    </ligand>
</feature>
<dbReference type="PANTHER" id="PTHR19836:SF19">
    <property type="entry name" value="SMALL RIBOSOMAL SUBUNIT PROTEIN US14M"/>
    <property type="match status" value="1"/>
</dbReference>
<comment type="cofactor">
    <cofactor evidence="8">
        <name>Zn(2+)</name>
        <dbReference type="ChEBI" id="CHEBI:29105"/>
    </cofactor>
    <text evidence="8">Binds 1 zinc ion per subunit.</text>
</comment>
<evidence type="ECO:0000256" key="8">
    <source>
        <dbReference type="HAMAP-Rule" id="MF_01364"/>
    </source>
</evidence>
<dbReference type="Proteomes" id="UP000179157">
    <property type="component" value="Unassembled WGS sequence"/>
</dbReference>
<dbReference type="GO" id="GO:0015935">
    <property type="term" value="C:small ribosomal subunit"/>
    <property type="evidence" value="ECO:0007669"/>
    <property type="project" value="TreeGrafter"/>
</dbReference>
<name>A0A1F5UPD3_FRAXR</name>
<feature type="binding site" evidence="8">
    <location>
        <position position="27"/>
    </location>
    <ligand>
        <name>Zn(2+)</name>
        <dbReference type="ChEBI" id="CHEBI:29105"/>
    </ligand>
</feature>
<keyword evidence="5 8" id="KW-0689">Ribosomal protein</keyword>
<evidence type="ECO:0000313" key="9">
    <source>
        <dbReference type="EMBL" id="OGF53004.1"/>
    </source>
</evidence>
<keyword evidence="2 8" id="KW-0699">rRNA-binding</keyword>
<keyword evidence="4 8" id="KW-0694">RNA-binding</keyword>
<evidence type="ECO:0000256" key="2">
    <source>
        <dbReference type="ARBA" id="ARBA00022730"/>
    </source>
</evidence>
<keyword evidence="3 8" id="KW-0862">Zinc</keyword>
<dbReference type="InterPro" id="IPR001209">
    <property type="entry name" value="Ribosomal_uS14"/>
</dbReference>
<evidence type="ECO:0000256" key="7">
    <source>
        <dbReference type="ARBA" id="ARBA00035167"/>
    </source>
</evidence>